<organism evidence="2 3">
    <name type="scientific">Pseudooceanicola marinus</name>
    <dbReference type="NCBI Taxonomy" id="396013"/>
    <lineage>
        <taxon>Bacteria</taxon>
        <taxon>Pseudomonadati</taxon>
        <taxon>Pseudomonadota</taxon>
        <taxon>Alphaproteobacteria</taxon>
        <taxon>Rhodobacterales</taxon>
        <taxon>Paracoccaceae</taxon>
        <taxon>Pseudooceanicola</taxon>
    </lineage>
</organism>
<dbReference type="EMBL" id="FWFN01000008">
    <property type="protein sequence ID" value="SLN69224.1"/>
    <property type="molecule type" value="Genomic_DNA"/>
</dbReference>
<proteinExistence type="predicted"/>
<dbReference type="GO" id="GO:0110154">
    <property type="term" value="P:RNA decapping"/>
    <property type="evidence" value="ECO:0007669"/>
    <property type="project" value="TreeGrafter"/>
</dbReference>
<dbReference type="Proteomes" id="UP000193963">
    <property type="component" value="Unassembled WGS sequence"/>
</dbReference>
<dbReference type="InterPro" id="IPR004843">
    <property type="entry name" value="Calcineurin-like_PHP"/>
</dbReference>
<accession>A0A1X7A3B2</accession>
<name>A0A1X7A3B2_9RHOB</name>
<protein>
    <submittedName>
        <fullName evidence="2">Diadenosine tetraphosphatase</fullName>
    </submittedName>
</protein>
<dbReference type="GO" id="GO:0016791">
    <property type="term" value="F:phosphatase activity"/>
    <property type="evidence" value="ECO:0007669"/>
    <property type="project" value="TreeGrafter"/>
</dbReference>
<dbReference type="SUPFAM" id="SSF56300">
    <property type="entry name" value="Metallo-dependent phosphatases"/>
    <property type="match status" value="1"/>
</dbReference>
<dbReference type="PANTHER" id="PTHR42850">
    <property type="entry name" value="METALLOPHOSPHOESTERASE"/>
    <property type="match status" value="1"/>
</dbReference>
<feature type="domain" description="Calcineurin-like phosphoesterase" evidence="1">
    <location>
        <begin position="1"/>
        <end position="214"/>
    </location>
</feature>
<evidence type="ECO:0000259" key="1">
    <source>
        <dbReference type="Pfam" id="PF00149"/>
    </source>
</evidence>
<dbReference type="Pfam" id="PF00149">
    <property type="entry name" value="Metallophos"/>
    <property type="match status" value="1"/>
</dbReference>
<dbReference type="Gene3D" id="3.60.21.10">
    <property type="match status" value="1"/>
</dbReference>
<dbReference type="InterPro" id="IPR029052">
    <property type="entry name" value="Metallo-depent_PP-like"/>
</dbReference>
<dbReference type="OrthoDB" id="9807890at2"/>
<gene>
    <name evidence="2" type="ORF">PSM7751_03660</name>
</gene>
<dbReference type="GO" id="GO:0008803">
    <property type="term" value="F:bis(5'-nucleosyl)-tetraphosphatase (symmetrical) activity"/>
    <property type="evidence" value="ECO:0007669"/>
    <property type="project" value="TreeGrafter"/>
</dbReference>
<dbReference type="AlphaFoldDB" id="A0A1X7A3B2"/>
<dbReference type="GO" id="GO:0005737">
    <property type="term" value="C:cytoplasm"/>
    <property type="evidence" value="ECO:0007669"/>
    <property type="project" value="TreeGrafter"/>
</dbReference>
<dbReference type="RefSeq" id="WP_085889719.1">
    <property type="nucleotide sequence ID" value="NZ_FWFN01000008.1"/>
</dbReference>
<reference evidence="2 3" key="1">
    <citation type="submission" date="2017-03" db="EMBL/GenBank/DDBJ databases">
        <authorList>
            <person name="Afonso C.L."/>
            <person name="Miller P.J."/>
            <person name="Scott M.A."/>
            <person name="Spackman E."/>
            <person name="Goraichik I."/>
            <person name="Dimitrov K.M."/>
            <person name="Suarez D.L."/>
            <person name="Swayne D.E."/>
        </authorList>
    </citation>
    <scope>NUCLEOTIDE SEQUENCE [LARGE SCALE GENOMIC DNA]</scope>
    <source>
        <strain evidence="2 3">CECT 7751</strain>
    </source>
</reference>
<evidence type="ECO:0000313" key="2">
    <source>
        <dbReference type="EMBL" id="SLN69224.1"/>
    </source>
</evidence>
<evidence type="ECO:0000313" key="3">
    <source>
        <dbReference type="Proteomes" id="UP000193963"/>
    </source>
</evidence>
<dbReference type="InterPro" id="IPR050126">
    <property type="entry name" value="Ap4A_hydrolase"/>
</dbReference>
<sequence length="253" mass="27393">MTIYAIGDIHGQIDLLDGALARIAQDGGRDGPGGPDEVIFTGDLVDRGPETRAVIDRLIAGRAEGRNWTVLLGNHDRMFRRFLESARLDDPAIKSGAPWTHYRLGGCATLESYGVATGPDRSVADLHAEAREKVPQAHRDFLDGLPLWAERDALLFVHAGIRPGIALEAQDEQDLVWIRDEFYAETGPHPWLIVHGHTIVDEVSHFGNRVDIDTGAGHSDGPRFLSAVAFEGSECAVLTSAGRVPLVPGQAAE</sequence>
<dbReference type="PANTHER" id="PTHR42850:SF4">
    <property type="entry name" value="ZINC-DEPENDENT ENDOPOLYPHOSPHATASE"/>
    <property type="match status" value="1"/>
</dbReference>
<keyword evidence="3" id="KW-1185">Reference proteome</keyword>